<dbReference type="Gene3D" id="3.10.100.10">
    <property type="entry name" value="Mannose-Binding Protein A, subunit A"/>
    <property type="match status" value="1"/>
</dbReference>
<dbReference type="SMART" id="SM00034">
    <property type="entry name" value="CLECT"/>
    <property type="match status" value="1"/>
</dbReference>
<dbReference type="PROSITE" id="PS50041">
    <property type="entry name" value="C_TYPE_LECTIN_2"/>
    <property type="match status" value="1"/>
</dbReference>
<evidence type="ECO:0000256" key="2">
    <source>
        <dbReference type="ARBA" id="ARBA00023157"/>
    </source>
</evidence>
<dbReference type="Ensembl" id="ENSCVAT00000021377.1">
    <property type="protein sequence ID" value="ENSCVAP00000028915.1"/>
    <property type="gene ID" value="ENSCVAG00000016305.1"/>
</dbReference>
<evidence type="ECO:0000256" key="1">
    <source>
        <dbReference type="ARBA" id="ARBA00022734"/>
    </source>
</evidence>
<protein>
    <recommendedName>
        <fullName evidence="3">C-type lectin domain-containing protein</fullName>
    </recommendedName>
</protein>
<reference evidence="4" key="2">
    <citation type="submission" date="2025-09" db="UniProtKB">
        <authorList>
            <consortium name="Ensembl"/>
        </authorList>
    </citation>
    <scope>IDENTIFICATION</scope>
</reference>
<dbReference type="GeneTree" id="ENSGT01030000234575"/>
<evidence type="ECO:0000313" key="4">
    <source>
        <dbReference type="Ensembl" id="ENSCVAP00000028915.1"/>
    </source>
</evidence>
<dbReference type="SUPFAM" id="SSF56436">
    <property type="entry name" value="C-type lectin-like"/>
    <property type="match status" value="1"/>
</dbReference>
<organism evidence="4 5">
    <name type="scientific">Cyprinodon variegatus</name>
    <name type="common">Sheepshead minnow</name>
    <dbReference type="NCBI Taxonomy" id="28743"/>
    <lineage>
        <taxon>Eukaryota</taxon>
        <taxon>Metazoa</taxon>
        <taxon>Chordata</taxon>
        <taxon>Craniata</taxon>
        <taxon>Vertebrata</taxon>
        <taxon>Euteleostomi</taxon>
        <taxon>Actinopterygii</taxon>
        <taxon>Neopterygii</taxon>
        <taxon>Teleostei</taxon>
        <taxon>Neoteleostei</taxon>
        <taxon>Acanthomorphata</taxon>
        <taxon>Ovalentaria</taxon>
        <taxon>Atherinomorphae</taxon>
        <taxon>Cyprinodontiformes</taxon>
        <taxon>Cyprinodontidae</taxon>
        <taxon>Cyprinodon</taxon>
    </lineage>
</organism>
<dbReference type="AlphaFoldDB" id="A0A3Q2GLM5"/>
<keyword evidence="5" id="KW-1185">Reference proteome</keyword>
<proteinExistence type="predicted"/>
<dbReference type="Pfam" id="PF00059">
    <property type="entry name" value="Lectin_C"/>
    <property type="match status" value="1"/>
</dbReference>
<dbReference type="PROSITE" id="PS00615">
    <property type="entry name" value="C_TYPE_LECTIN_1"/>
    <property type="match status" value="1"/>
</dbReference>
<dbReference type="InterPro" id="IPR050111">
    <property type="entry name" value="C-type_lectin/snaclec_domain"/>
</dbReference>
<feature type="domain" description="C-type lectin" evidence="3">
    <location>
        <begin position="46"/>
        <end position="162"/>
    </location>
</feature>
<keyword evidence="2" id="KW-1015">Disulfide bond</keyword>
<name>A0A3Q2GLM5_CYPVA</name>
<dbReference type="InterPro" id="IPR016186">
    <property type="entry name" value="C-type_lectin-like/link_sf"/>
</dbReference>
<keyword evidence="1" id="KW-0430">Lectin</keyword>
<evidence type="ECO:0000259" key="3">
    <source>
        <dbReference type="PROSITE" id="PS50041"/>
    </source>
</evidence>
<dbReference type="GO" id="GO:0030246">
    <property type="term" value="F:carbohydrate binding"/>
    <property type="evidence" value="ECO:0007669"/>
    <property type="project" value="UniProtKB-KW"/>
</dbReference>
<dbReference type="PANTHER" id="PTHR22803">
    <property type="entry name" value="MANNOSE, PHOSPHOLIPASE, LECTIN RECEPTOR RELATED"/>
    <property type="match status" value="1"/>
</dbReference>
<accession>A0A3Q2GLM5</accession>
<dbReference type="InterPro" id="IPR016187">
    <property type="entry name" value="CTDL_fold"/>
</dbReference>
<dbReference type="Proteomes" id="UP000265020">
    <property type="component" value="Unassembled WGS sequence"/>
</dbReference>
<dbReference type="InterPro" id="IPR001304">
    <property type="entry name" value="C-type_lectin-like"/>
</dbReference>
<sequence>DVDFSNRKSQPINSVKRWRKFMSMWKMGNLFAKFLRKTCPTGWTNFSCSCYFRSTVTGSWDEGRQDCLSRGADLVVIKDKDEQDFISRFAKEKTWIGLNDKETEGSWKWVDGTSMNLSFWIKDQPDNGGGDPKWGKEDCAHVYAQSQWNDLSCAASLQWICKKLPPWSA</sequence>
<evidence type="ECO:0000313" key="5">
    <source>
        <dbReference type="Proteomes" id="UP000265020"/>
    </source>
</evidence>
<dbReference type="CDD" id="cd03590">
    <property type="entry name" value="CLECT_DC-SIGN_like"/>
    <property type="match status" value="1"/>
</dbReference>
<reference evidence="4" key="1">
    <citation type="submission" date="2025-08" db="UniProtKB">
        <authorList>
            <consortium name="Ensembl"/>
        </authorList>
    </citation>
    <scope>IDENTIFICATION</scope>
</reference>
<dbReference type="InterPro" id="IPR018378">
    <property type="entry name" value="C-type_lectin_CS"/>
</dbReference>
<dbReference type="InterPro" id="IPR033989">
    <property type="entry name" value="CD209-like_CTLD"/>
</dbReference>
<dbReference type="OMA" id="LRYWEAK"/>